<dbReference type="InterPro" id="IPR000719">
    <property type="entry name" value="Prot_kinase_dom"/>
</dbReference>
<keyword evidence="3" id="KW-0418">Kinase</keyword>
<dbReference type="InterPro" id="IPR027417">
    <property type="entry name" value="P-loop_NTPase"/>
</dbReference>
<dbReference type="PANTHER" id="PTHR47691">
    <property type="entry name" value="REGULATOR-RELATED"/>
    <property type="match status" value="1"/>
</dbReference>
<dbReference type="Gene3D" id="1.10.510.10">
    <property type="entry name" value="Transferase(Phosphotransferase) domain 1"/>
    <property type="match status" value="1"/>
</dbReference>
<dbReference type="Proteomes" id="UP000739538">
    <property type="component" value="Unassembled WGS sequence"/>
</dbReference>
<evidence type="ECO:0000313" key="4">
    <source>
        <dbReference type="Proteomes" id="UP000739538"/>
    </source>
</evidence>
<dbReference type="Pfam" id="PF00069">
    <property type="entry name" value="Pkinase"/>
    <property type="match status" value="1"/>
</dbReference>
<gene>
    <name evidence="3" type="ORF">KDA27_07265</name>
</gene>
<reference evidence="3" key="1">
    <citation type="submission" date="2020-04" db="EMBL/GenBank/DDBJ databases">
        <authorList>
            <person name="Zhang T."/>
        </authorList>
    </citation>
    <scope>NUCLEOTIDE SEQUENCE</scope>
    <source>
        <strain evidence="3">HKST-UBA02</strain>
    </source>
</reference>
<dbReference type="InterPro" id="IPR011990">
    <property type="entry name" value="TPR-like_helical_dom_sf"/>
</dbReference>
<protein>
    <submittedName>
        <fullName evidence="3">Protein kinase</fullName>
    </submittedName>
</protein>
<dbReference type="InterPro" id="IPR011009">
    <property type="entry name" value="Kinase-like_dom_sf"/>
</dbReference>
<dbReference type="SUPFAM" id="SSF56112">
    <property type="entry name" value="Protein kinase-like (PK-like)"/>
    <property type="match status" value="1"/>
</dbReference>
<feature type="domain" description="Protein kinase" evidence="2">
    <location>
        <begin position="77"/>
        <end position="334"/>
    </location>
</feature>
<dbReference type="SUPFAM" id="SSF52540">
    <property type="entry name" value="P-loop containing nucleoside triphosphate hydrolases"/>
    <property type="match status" value="1"/>
</dbReference>
<feature type="binding site" evidence="1">
    <location>
        <position position="106"/>
    </location>
    <ligand>
        <name>ATP</name>
        <dbReference type="ChEBI" id="CHEBI:30616"/>
    </ligand>
</feature>
<evidence type="ECO:0000259" key="2">
    <source>
        <dbReference type="PROSITE" id="PS50011"/>
    </source>
</evidence>
<organism evidence="3 4">
    <name type="scientific">Eiseniibacteriota bacterium</name>
    <dbReference type="NCBI Taxonomy" id="2212470"/>
    <lineage>
        <taxon>Bacteria</taxon>
        <taxon>Candidatus Eiseniibacteriota</taxon>
    </lineage>
</organism>
<dbReference type="GO" id="GO:0005524">
    <property type="term" value="F:ATP binding"/>
    <property type="evidence" value="ECO:0007669"/>
    <property type="project" value="UniProtKB-UniRule"/>
</dbReference>
<dbReference type="Gene3D" id="1.25.40.10">
    <property type="entry name" value="Tetratricopeptide repeat domain"/>
    <property type="match status" value="1"/>
</dbReference>
<dbReference type="GO" id="GO:0004672">
    <property type="term" value="F:protein kinase activity"/>
    <property type="evidence" value="ECO:0007669"/>
    <property type="project" value="InterPro"/>
</dbReference>
<dbReference type="AlphaFoldDB" id="A0A956SDT0"/>
<keyword evidence="1" id="KW-0547">Nucleotide-binding</keyword>
<dbReference type="PROSITE" id="PS50011">
    <property type="entry name" value="PROTEIN_KINASE_DOM"/>
    <property type="match status" value="1"/>
</dbReference>
<dbReference type="PROSITE" id="PS00107">
    <property type="entry name" value="PROTEIN_KINASE_ATP"/>
    <property type="match status" value="1"/>
</dbReference>
<dbReference type="PRINTS" id="PR00364">
    <property type="entry name" value="DISEASERSIST"/>
</dbReference>
<sequence length="1151" mass="126013">MPLYDPQPGYIPRLSEIFEAYFDLPEPERERYLDTACSGDPVLRKRALAMIQATRTPTGFLEPPGTEDGTRGTIGKYSVIREVGRGAMGVVYLAEDPELERQIAIKTLGAHRSVRQRERIRQEALALASTTHPNIAQIYTLETHDADPGTEPESFITMEYVPGASLAGRMRSPSLTLEAALDYARQIASALEAAHARGIIHRDLKPLNIRITPDGWVKVLDFGLAGSSGEAEPMRGTLGYMSPEQLEGGTVEAQADLWSLGVILFECITRRRALPGNAQDLVDATRSGGFDWSDLSPLVPKSIIGLLRQCLDPEASKRPESATHVRRVLEDELLRLRSAPLLERDPSAAKPEPRGNLPSNLGSFVGRRELLSRLVGLTESTRLITLVGMGGAGKTRTALELARRLETRYVDGAWFVELADIDEGEGIPAHVIRSLGLRVGTDVDILRPIFEALSDREMLLVMDNCEHVSDHAAGFVRDLLVHCPRLNVVATSRGPLGVEGEQSFPLGPLEVPGGRSTAASARKSDSVALFEARAKARAPEFEPDEAGALAIASICRALDGLPLAIELAAGHVRTLPLTEIAARIQQDLRFLEDTSARRAPRHRSLRGLVDWSYQLLDDDERLLFDRLASFRGTWTLASAEAICADELLPEWKIYGALGQLVEKSLVEVEVSSNTMRYRFLETVRHFALERLRRNKERDADAARRLTDRQITYYVDLAHSEHDAAGMVDPDWPARIRVEEPNLTEVLELALNRRTALGTARRALAAGQLEPLLADRIRAEIAALSLVYHLSSYWMQEGRWRTGVEFSSRVLNVCVDTSELPGPNAGNEVMASAGGIVDGDTLAGDSTATEREPMAIEGRRIRALVLARAAEMAAFLDDHPLAESFVAQGMPLAESVPGTAALGRMFAASGIVAFYRVKLIESDKLMAKAEEASRAANDKHALARCLADRARIRSVSGKHEEAKPFYEESLRLNGEIGDRLAAARVLANLGRTAQMEGRAEEATKLITRALETHRAANDLPGTAICLHNLGELAWKVEGDADKARILWHESLRIRHRAGQKSSVCSVLLDFAALESDERRDDLAARILGGTMAALAANDIPIHDGIAGKVEEITQSLESRMGVDLFRALRDSGALLLPRNLVEELTPPGVEAD</sequence>
<keyword evidence="3" id="KW-0808">Transferase</keyword>
<dbReference type="InterPro" id="IPR017441">
    <property type="entry name" value="Protein_kinase_ATP_BS"/>
</dbReference>
<dbReference type="Gene3D" id="3.40.50.300">
    <property type="entry name" value="P-loop containing nucleotide triphosphate hydrolases"/>
    <property type="match status" value="1"/>
</dbReference>
<comment type="caution">
    <text evidence="3">The sequence shown here is derived from an EMBL/GenBank/DDBJ whole genome shotgun (WGS) entry which is preliminary data.</text>
</comment>
<dbReference type="EMBL" id="JAGQHS010000026">
    <property type="protein sequence ID" value="MCA9755584.1"/>
    <property type="molecule type" value="Genomic_DNA"/>
</dbReference>
<dbReference type="PANTHER" id="PTHR47691:SF3">
    <property type="entry name" value="HTH-TYPE TRANSCRIPTIONAL REGULATOR RV0890C-RELATED"/>
    <property type="match status" value="1"/>
</dbReference>
<dbReference type="SMART" id="SM00028">
    <property type="entry name" value="TPR"/>
    <property type="match status" value="2"/>
</dbReference>
<dbReference type="Gene3D" id="3.30.200.20">
    <property type="entry name" value="Phosphorylase Kinase, domain 1"/>
    <property type="match status" value="1"/>
</dbReference>
<dbReference type="CDD" id="cd14014">
    <property type="entry name" value="STKc_PknB_like"/>
    <property type="match status" value="1"/>
</dbReference>
<dbReference type="SUPFAM" id="SSF48452">
    <property type="entry name" value="TPR-like"/>
    <property type="match status" value="1"/>
</dbReference>
<evidence type="ECO:0000256" key="1">
    <source>
        <dbReference type="PROSITE-ProRule" id="PRU10141"/>
    </source>
</evidence>
<dbReference type="InterPro" id="IPR019734">
    <property type="entry name" value="TPR_rpt"/>
</dbReference>
<reference evidence="3" key="2">
    <citation type="journal article" date="2021" name="Microbiome">
        <title>Successional dynamics and alternative stable states in a saline activated sludge microbial community over 9 years.</title>
        <authorList>
            <person name="Wang Y."/>
            <person name="Ye J."/>
            <person name="Ju F."/>
            <person name="Liu L."/>
            <person name="Boyd J.A."/>
            <person name="Deng Y."/>
            <person name="Parks D.H."/>
            <person name="Jiang X."/>
            <person name="Yin X."/>
            <person name="Woodcroft B.J."/>
            <person name="Tyson G.W."/>
            <person name="Hugenholtz P."/>
            <person name="Polz M.F."/>
            <person name="Zhang T."/>
        </authorList>
    </citation>
    <scope>NUCLEOTIDE SEQUENCE</scope>
    <source>
        <strain evidence="3">HKST-UBA02</strain>
    </source>
</reference>
<evidence type="ECO:0000313" key="3">
    <source>
        <dbReference type="EMBL" id="MCA9755584.1"/>
    </source>
</evidence>
<accession>A0A956SDT0</accession>
<keyword evidence="1" id="KW-0067">ATP-binding</keyword>
<proteinExistence type="predicted"/>
<name>A0A956SDT0_UNCEI</name>
<dbReference type="Pfam" id="PF13424">
    <property type="entry name" value="TPR_12"/>
    <property type="match status" value="1"/>
</dbReference>
<dbReference type="SMART" id="SM00220">
    <property type="entry name" value="S_TKc"/>
    <property type="match status" value="1"/>
</dbReference>